<proteinExistence type="predicted"/>
<feature type="transmembrane region" description="Helical" evidence="1">
    <location>
        <begin position="101"/>
        <end position="118"/>
    </location>
</feature>
<protein>
    <submittedName>
        <fullName evidence="2">HEAT repeat-containing protein</fullName>
    </submittedName>
</protein>
<feature type="transmembrane region" description="Helical" evidence="1">
    <location>
        <begin position="343"/>
        <end position="363"/>
    </location>
</feature>
<sequence length="524" mass="58770">MKKGLSTPLVLLSGLFTSQVGFMLLVYTSNHEILAALKEIHGTKSAYLTIPAGNVVTGLGQLSTAFNGGLFFTFTLGTGLSVTAFLFGWVWHHLLGRNKKILPIAILCWVGGVAMVNYNGPQFIISATLLLTPFVVFFFTVFPHPSGCARLSRFYLWFHILLIFFSVTVAGFLGGNISFSNFRDTFLLSNPAGIMINDFYYRYTLHAARVFKPLGKRNVNTCFIDISKDDPLGKRIEEILLKADFFPVPPEKQVDLFVTKNGNHLCFIHRGKKILQCSTAAFVRSPSAWLKQFSLRTDNHLLFRQLIYFSLVAGLPLWGYIFLCVLLQTFLDKIGWSGNRTRMGVSVFVLSVIMVVVGILSYMSKISPHTAQNPVQSLVGRNRCAHLPTKSYNRHASHADEFLVAPHVCGRIAALKIICRKKIDLVDVQIHGALLKSSHVAERYWAARALAYSRGERGRKSLISLLEDSHPNVVCQALYALGKRADKTVVPAIIHLITTSDHWYVQWYGYRALKQLEWKQIALN</sequence>
<feature type="transmembrane region" description="Helical" evidence="1">
    <location>
        <begin position="154"/>
        <end position="179"/>
    </location>
</feature>
<dbReference type="Pfam" id="PF13646">
    <property type="entry name" value="HEAT_2"/>
    <property type="match status" value="1"/>
</dbReference>
<dbReference type="InterPro" id="IPR016024">
    <property type="entry name" value="ARM-type_fold"/>
</dbReference>
<evidence type="ECO:0000256" key="1">
    <source>
        <dbReference type="SAM" id="Phobius"/>
    </source>
</evidence>
<dbReference type="InterPro" id="IPR011989">
    <property type="entry name" value="ARM-like"/>
</dbReference>
<dbReference type="EMBL" id="FWXY01000020">
    <property type="protein sequence ID" value="SMD00564.1"/>
    <property type="molecule type" value="Genomic_DNA"/>
</dbReference>
<keyword evidence="1" id="KW-0472">Membrane</keyword>
<feature type="transmembrane region" description="Helical" evidence="1">
    <location>
        <begin position="124"/>
        <end position="142"/>
    </location>
</feature>
<dbReference type="Gene3D" id="1.25.10.10">
    <property type="entry name" value="Leucine-rich Repeat Variant"/>
    <property type="match status" value="1"/>
</dbReference>
<feature type="transmembrane region" description="Helical" evidence="1">
    <location>
        <begin position="69"/>
        <end position="89"/>
    </location>
</feature>
<accession>A0A1W2DST5</accession>
<keyword evidence="1" id="KW-1133">Transmembrane helix</keyword>
<dbReference type="Proteomes" id="UP000192418">
    <property type="component" value="Unassembled WGS sequence"/>
</dbReference>
<organism evidence="2 3">
    <name type="scientific">Desulfocicer vacuolatum DSM 3385</name>
    <dbReference type="NCBI Taxonomy" id="1121400"/>
    <lineage>
        <taxon>Bacteria</taxon>
        <taxon>Pseudomonadati</taxon>
        <taxon>Thermodesulfobacteriota</taxon>
        <taxon>Desulfobacteria</taxon>
        <taxon>Desulfobacterales</taxon>
        <taxon>Desulfobacteraceae</taxon>
        <taxon>Desulfocicer</taxon>
    </lineage>
</organism>
<dbReference type="SUPFAM" id="SSF48371">
    <property type="entry name" value="ARM repeat"/>
    <property type="match status" value="1"/>
</dbReference>
<keyword evidence="1" id="KW-0812">Transmembrane</keyword>
<reference evidence="2 3" key="1">
    <citation type="submission" date="2017-04" db="EMBL/GenBank/DDBJ databases">
        <authorList>
            <person name="Afonso C.L."/>
            <person name="Miller P.J."/>
            <person name="Scott M.A."/>
            <person name="Spackman E."/>
            <person name="Goraichik I."/>
            <person name="Dimitrov K.M."/>
            <person name="Suarez D.L."/>
            <person name="Swayne D.E."/>
        </authorList>
    </citation>
    <scope>NUCLEOTIDE SEQUENCE [LARGE SCALE GENOMIC DNA]</scope>
    <source>
        <strain evidence="2 3">DSM 3385</strain>
    </source>
</reference>
<feature type="transmembrane region" description="Helical" evidence="1">
    <location>
        <begin position="306"/>
        <end position="331"/>
    </location>
</feature>
<keyword evidence="3" id="KW-1185">Reference proteome</keyword>
<evidence type="ECO:0000313" key="2">
    <source>
        <dbReference type="EMBL" id="SMD00564.1"/>
    </source>
</evidence>
<dbReference type="AlphaFoldDB" id="A0A1W2DST5"/>
<dbReference type="STRING" id="1121400.SAMN02746065_12036"/>
<dbReference type="OrthoDB" id="5410916at2"/>
<gene>
    <name evidence="2" type="ORF">SAMN02746065_12036</name>
</gene>
<name>A0A1W2DST5_9BACT</name>
<evidence type="ECO:0000313" key="3">
    <source>
        <dbReference type="Proteomes" id="UP000192418"/>
    </source>
</evidence>